<sequence length="1361" mass="146040" precursor="true">MKYAKATITAIIVTIALLNIGGLAYADDIALSPNQSVFGEISFNTTIPSSPSEIPIIASTTNTGDIIQSWSPDLMQEQQNVTSEADAPQAAMAVLNENGGVPSGAVLSYVKTVYLTGYNIQTGQTTSQTPLLTQVAYSREINGMPVGGPGGIIDISLGENGENLGLLKVWRTATPVGSQKVITADEAIDKLLNGELIQTPQDPVNVTINNISLGYYETGASDQQDYFEPVWIFYANTSSGDPIDFYVYARHFANFTAEPTNVSMWQAVNFTDTSDTNTTQWYWDFGDGTNSTLENPEHIYSAPGNYTVNLTAWNDISSDTLSKPDLISVSYKKPLNSNFTASPTNASIGDTISFTDSSDALPTQWYWDFGDGTNSTLENPTHAYESGGYYTVNLTAGNSFGNDTLSRLNYIYIYPYPTPVAGFVSNYTSQNRFTPLAVAFNDTSSGNITAWSWDFGDGTNSADQNPIHIFNVSPGTLFGSYTVNLTVTDDFGRSSAYQDYIHVKQALSPDFTAEPVSGPVPLNVTFTDITPNGNLASGNEWDFGDGNDTGELNPSVTTISHEYDSPGTYNVTLYYYVNEPFFTSVVKGIHPNNIGGWLDTYSTTKTYCINVTSPQSPIADFTANVTTGKEPLTVSFNDTSTGFPTSWNWTFGDSGNSTDQNPVYTYQNAGTYSVSLIVVNDNGRNSTTKTDYISVLPRASPAANFTANVTTGTAPLAVAFTDTSTNNPTGWNWTFGDGALSDQQNPTHVYSEPGNYSVNLQVINADGTNSLLKTDYVSVYLTETVVTLQPAPPNPPLANFTANVTQGKTPLGVAFMDTSTGFPANWTWDFGDGTSAITQNPAHLYSTAGSYNVSLTASNVYGSNQTLRIGYITVLPRTPPVANFTANVTSGYVPLGVLFTDLSTNSPTSWYWDFGDGTNATTQNPTHAYTAAGSYSVSLKVANPDGNNTTIRSNYISVSAIASSPVANFTAKPTCGNAPLSVVFNDTSTGSPTSWNWNFGDGTNATTQNPVHIYTSSGKYNVSLTVSNAGGSNTLTRQNYVTVSGGSLKSPTANFEGIPTCGKTPLTVTFADLSTGSPTSWYWNFGDGTNATTQNPVHTYTTPGKYTVSLKVTNAAGSDTKVRQDYVSVSSSKPVVADFSGTPTYGKSPLRVLFTDQSTGSPTSWYWNFGDGTNATTQNPVHTYTIAGRFTISLTAGNPKGNSTKTRVDYISVSSGGWSTPTITPTQTCTIVPPHPCTKISESIEDNKVRLTWDRISDPQLRSYYVVISKNNPNPSYPDDGYVTGTIDPGTNFTDIDTTMLYHGGDFGGHLIPGEKYYFSVASVYNDNTVVPGNPVLLTWPDSAKYFTGNDSAKQGIGGSQ</sequence>
<dbReference type="eggNOG" id="arCOG03991">
    <property type="taxonomic scope" value="Archaea"/>
</dbReference>
<dbReference type="STRING" id="456442.Mboo_1423"/>
<feature type="domain" description="PKD" evidence="1">
    <location>
        <begin position="335"/>
        <end position="406"/>
    </location>
</feature>
<dbReference type="Gene3D" id="2.60.40.10">
    <property type="entry name" value="Immunoglobulins"/>
    <property type="match status" value="12"/>
</dbReference>
<proteinExistence type="predicted"/>
<feature type="domain" description="PKD" evidence="1">
    <location>
        <begin position="796"/>
        <end position="866"/>
    </location>
</feature>
<feature type="domain" description="PKD" evidence="1">
    <location>
        <begin position="1051"/>
        <end position="1134"/>
    </location>
</feature>
<dbReference type="PROSITE" id="PS50093">
    <property type="entry name" value="PKD"/>
    <property type="match status" value="11"/>
</dbReference>
<evidence type="ECO:0000313" key="3">
    <source>
        <dbReference type="Proteomes" id="UP000002408"/>
    </source>
</evidence>
<accession>A7I880</accession>
<dbReference type="OrthoDB" id="103676at2157"/>
<feature type="domain" description="PKD" evidence="1">
    <location>
        <begin position="507"/>
        <end position="573"/>
    </location>
</feature>
<dbReference type="eggNOG" id="arCOG03956">
    <property type="taxonomic scope" value="Archaea"/>
</dbReference>
<dbReference type="PANTHER" id="PTHR36842">
    <property type="entry name" value="PROTEIN TOLB HOMOLOG"/>
    <property type="match status" value="1"/>
</dbReference>
<dbReference type="CDD" id="cd00146">
    <property type="entry name" value="PKD"/>
    <property type="match status" value="10"/>
</dbReference>
<feature type="domain" description="PKD" evidence="1">
    <location>
        <begin position="251"/>
        <end position="329"/>
    </location>
</feature>
<dbReference type="RefSeq" id="WP_012106974.1">
    <property type="nucleotide sequence ID" value="NC_009712.1"/>
</dbReference>
<feature type="domain" description="PKD" evidence="1">
    <location>
        <begin position="435"/>
        <end position="496"/>
    </location>
</feature>
<feature type="domain" description="PKD" evidence="1">
    <location>
        <begin position="617"/>
        <end position="700"/>
    </location>
</feature>
<dbReference type="Pfam" id="PF18911">
    <property type="entry name" value="PKD_4"/>
    <property type="match status" value="10"/>
</dbReference>
<dbReference type="HOGENOM" id="CLU_256951_0_0_2"/>
<keyword evidence="3" id="KW-1185">Reference proteome</keyword>
<dbReference type="EMBL" id="CP000780">
    <property type="protein sequence ID" value="ABS55941.1"/>
    <property type="molecule type" value="Genomic_DNA"/>
</dbReference>
<dbReference type="GeneID" id="5412025"/>
<dbReference type="FunFam" id="2.60.40.10:FF:000270">
    <property type="entry name" value="Cell surface protein"/>
    <property type="match status" value="9"/>
</dbReference>
<organism evidence="2 3">
    <name type="scientific">Methanoregula boonei (strain DSM 21154 / JCM 14090 / 6A8)</name>
    <dbReference type="NCBI Taxonomy" id="456442"/>
    <lineage>
        <taxon>Archaea</taxon>
        <taxon>Methanobacteriati</taxon>
        <taxon>Methanobacteriota</taxon>
        <taxon>Stenosarchaea group</taxon>
        <taxon>Methanomicrobia</taxon>
        <taxon>Methanomicrobiales</taxon>
        <taxon>Methanoregulaceae</taxon>
        <taxon>Methanoregula</taxon>
    </lineage>
</organism>
<feature type="domain" description="PKD" evidence="1">
    <location>
        <begin position="1135"/>
        <end position="1218"/>
    </location>
</feature>
<dbReference type="PANTHER" id="PTHR36842:SF1">
    <property type="entry name" value="PROTEIN TOLB"/>
    <property type="match status" value="1"/>
</dbReference>
<dbReference type="InterPro" id="IPR000601">
    <property type="entry name" value="PKD_dom"/>
</dbReference>
<dbReference type="InterPro" id="IPR022409">
    <property type="entry name" value="PKD/Chitinase_dom"/>
</dbReference>
<gene>
    <name evidence="2" type="ordered locus">Mboo_1423</name>
</gene>
<dbReference type="InterPro" id="IPR035986">
    <property type="entry name" value="PKD_dom_sf"/>
</dbReference>
<feature type="domain" description="PKD" evidence="1">
    <location>
        <begin position="701"/>
        <end position="784"/>
    </location>
</feature>
<dbReference type="SUPFAM" id="SSF49299">
    <property type="entry name" value="PKD domain"/>
    <property type="match status" value="11"/>
</dbReference>
<dbReference type="eggNOG" id="arCOG02510">
    <property type="taxonomic scope" value="Archaea"/>
</dbReference>
<dbReference type="InterPro" id="IPR013783">
    <property type="entry name" value="Ig-like_fold"/>
</dbReference>
<feature type="domain" description="PKD" evidence="1">
    <location>
        <begin position="965"/>
        <end position="1048"/>
    </location>
</feature>
<feature type="domain" description="PKD" evidence="1">
    <location>
        <begin position="880"/>
        <end position="963"/>
    </location>
</feature>
<dbReference type="eggNOG" id="arCOG02508">
    <property type="taxonomic scope" value="Archaea"/>
</dbReference>
<evidence type="ECO:0000313" key="2">
    <source>
        <dbReference type="EMBL" id="ABS55941.1"/>
    </source>
</evidence>
<evidence type="ECO:0000259" key="1">
    <source>
        <dbReference type="PROSITE" id="PS50093"/>
    </source>
</evidence>
<dbReference type="Proteomes" id="UP000002408">
    <property type="component" value="Chromosome"/>
</dbReference>
<reference evidence="3" key="1">
    <citation type="journal article" date="2015" name="Microbiology">
        <title>Genome of Methanoregula boonei 6A8 reveals adaptations to oligotrophic peatland environments.</title>
        <authorList>
            <person name="Braeuer S."/>
            <person name="Cadillo-Quiroz H."/>
            <person name="Kyrpides N."/>
            <person name="Woyke T."/>
            <person name="Goodwin L."/>
            <person name="Detter C."/>
            <person name="Podell S."/>
            <person name="Yavitt J.B."/>
            <person name="Zinder S.H."/>
        </authorList>
    </citation>
    <scope>NUCLEOTIDE SEQUENCE [LARGE SCALE GENOMIC DNA]</scope>
    <source>
        <strain evidence="3">DSM 21154 / JCM 14090 / 6A8</strain>
    </source>
</reference>
<dbReference type="Gene3D" id="2.40.128.690">
    <property type="entry name" value="YycH protein, domain 3-like"/>
    <property type="match status" value="1"/>
</dbReference>
<dbReference type="KEGG" id="mbn:Mboo_1423"/>
<name>A7I880_METB6</name>
<protein>
    <submittedName>
        <fullName evidence="2">PKD domain containing protein</fullName>
    </submittedName>
</protein>
<dbReference type="SMART" id="SM00089">
    <property type="entry name" value="PKD"/>
    <property type="match status" value="11"/>
</dbReference>